<dbReference type="Pfam" id="PF01156">
    <property type="entry name" value="IU_nuc_hydro"/>
    <property type="match status" value="1"/>
</dbReference>
<dbReference type="AlphaFoldDB" id="A0AAJ0CYN1"/>
<evidence type="ECO:0000313" key="6">
    <source>
        <dbReference type="Proteomes" id="UP001251528"/>
    </source>
</evidence>
<dbReference type="Gene3D" id="3.90.245.10">
    <property type="entry name" value="Ribonucleoside hydrolase-like"/>
    <property type="match status" value="1"/>
</dbReference>
<evidence type="ECO:0000256" key="2">
    <source>
        <dbReference type="ARBA" id="ARBA00022801"/>
    </source>
</evidence>
<dbReference type="EMBL" id="JASWJB010000006">
    <property type="protein sequence ID" value="KAK2616457.1"/>
    <property type="molecule type" value="Genomic_DNA"/>
</dbReference>
<dbReference type="PANTHER" id="PTHR12304">
    <property type="entry name" value="INOSINE-URIDINE PREFERRING NUCLEOSIDE HYDROLASE"/>
    <property type="match status" value="1"/>
</dbReference>
<dbReference type="SUPFAM" id="SSF53590">
    <property type="entry name" value="Nucleoside hydrolase"/>
    <property type="match status" value="1"/>
</dbReference>
<dbReference type="GO" id="GO:0006152">
    <property type="term" value="P:purine nucleoside catabolic process"/>
    <property type="evidence" value="ECO:0007669"/>
    <property type="project" value="TreeGrafter"/>
</dbReference>
<name>A0AAJ0CYN1_9HYPO</name>
<evidence type="ECO:0000259" key="4">
    <source>
        <dbReference type="Pfam" id="PF01156"/>
    </source>
</evidence>
<reference evidence="5" key="1">
    <citation type="submission" date="2023-06" db="EMBL/GenBank/DDBJ databases">
        <title>Conoideocrella luteorostrata (Hypocreales: Clavicipitaceae), a potential biocontrol fungus for elongate hemlock scale in United States Christmas tree production areas.</title>
        <authorList>
            <person name="Barrett H."/>
            <person name="Lovett B."/>
            <person name="Macias A.M."/>
            <person name="Stajich J.E."/>
            <person name="Kasson M.T."/>
        </authorList>
    </citation>
    <scope>NUCLEOTIDE SEQUENCE</scope>
    <source>
        <strain evidence="5">ARSEF 14590</strain>
    </source>
</reference>
<dbReference type="Proteomes" id="UP001251528">
    <property type="component" value="Unassembled WGS sequence"/>
</dbReference>
<dbReference type="InterPro" id="IPR023186">
    <property type="entry name" value="IUNH"/>
</dbReference>
<dbReference type="InterPro" id="IPR001910">
    <property type="entry name" value="Inosine/uridine_hydrolase_dom"/>
</dbReference>
<dbReference type="PANTHER" id="PTHR12304:SF56">
    <property type="entry name" value="HYDROLASE, PUTATIVE (AFU_ORTHOLOGUE AFUA_1G11790)-RELATED"/>
    <property type="match status" value="1"/>
</dbReference>
<keyword evidence="6" id="KW-1185">Reference proteome</keyword>
<dbReference type="GO" id="GO:0005829">
    <property type="term" value="C:cytosol"/>
    <property type="evidence" value="ECO:0007669"/>
    <property type="project" value="TreeGrafter"/>
</dbReference>
<dbReference type="GO" id="GO:0008477">
    <property type="term" value="F:purine nucleosidase activity"/>
    <property type="evidence" value="ECO:0007669"/>
    <property type="project" value="TreeGrafter"/>
</dbReference>
<accession>A0AAJ0CYN1</accession>
<organism evidence="5 6">
    <name type="scientific">Conoideocrella luteorostrata</name>
    <dbReference type="NCBI Taxonomy" id="1105319"/>
    <lineage>
        <taxon>Eukaryota</taxon>
        <taxon>Fungi</taxon>
        <taxon>Dikarya</taxon>
        <taxon>Ascomycota</taxon>
        <taxon>Pezizomycotina</taxon>
        <taxon>Sordariomycetes</taxon>
        <taxon>Hypocreomycetidae</taxon>
        <taxon>Hypocreales</taxon>
        <taxon>Clavicipitaceae</taxon>
        <taxon>Conoideocrella</taxon>
    </lineage>
</organism>
<keyword evidence="3" id="KW-0326">Glycosidase</keyword>
<protein>
    <recommendedName>
        <fullName evidence="4">Inosine/uridine-preferring nucleoside hydrolase domain-containing protein</fullName>
    </recommendedName>
</protein>
<dbReference type="InterPro" id="IPR036452">
    <property type="entry name" value="Ribo_hydro-like"/>
</dbReference>
<keyword evidence="2" id="KW-0378">Hydrolase</keyword>
<evidence type="ECO:0000256" key="3">
    <source>
        <dbReference type="ARBA" id="ARBA00023295"/>
    </source>
</evidence>
<evidence type="ECO:0000256" key="1">
    <source>
        <dbReference type="ARBA" id="ARBA00009176"/>
    </source>
</evidence>
<comment type="similarity">
    <text evidence="1">Belongs to the IUNH family.</text>
</comment>
<sequence>MAHKNRIIIDTDPGVDDVLALLLAFSASSEEIEVALISVTFGNVPVKSCLKNVLGLFRVIDAEIRWRTAQGRPTGFSSLLASKPAIAQGANHPLEEEVLAADHFHGEDGLHGVHEAVPHLSPADTWLEDFQMGLNNTSELFSVSKAPAHREILRVLRENPAGTITIAAVGPLTNIALAASEEPDTFLKVKELVVMGGAVGVPGNITPVAEFNTYADAVAAARVYALTSPNPQSTLPPSSLPAYPPKLLRKLELKLFPLDLTSPHRLSRPLYEERARPLVEAKSPLAQWMAHFMSRTFDKINSLKPTGNTSEPSLQLHDPLVLWYILTSEDNRWQHTARGEDLRVEASGQWSRGLLISDARGMKKEFDQDDDELVLDELPGDKDGWFTPGRGNRVTRMLGSPGEALFEKVLLDSIFPCS</sequence>
<comment type="caution">
    <text evidence="5">The sequence shown here is derived from an EMBL/GenBank/DDBJ whole genome shotgun (WGS) entry which is preliminary data.</text>
</comment>
<proteinExistence type="inferred from homology"/>
<gene>
    <name evidence="5" type="ORF">QQS21_000699</name>
</gene>
<feature type="domain" description="Inosine/uridine-preferring nucleoside hydrolase" evidence="4">
    <location>
        <begin position="7"/>
        <end position="363"/>
    </location>
</feature>
<evidence type="ECO:0000313" key="5">
    <source>
        <dbReference type="EMBL" id="KAK2616457.1"/>
    </source>
</evidence>